<feature type="binding site" evidence="5">
    <location>
        <position position="591"/>
    </location>
    <ligand>
        <name>substrate</name>
    </ligand>
</feature>
<feature type="active site" evidence="4">
    <location>
        <position position="592"/>
    </location>
</feature>
<proteinExistence type="inferred from homology"/>
<comment type="similarity">
    <text evidence="1">Belongs to the poly(ADP-ribose) glycohydrolase family.</text>
</comment>
<evidence type="ECO:0000313" key="10">
    <source>
        <dbReference type="Proteomes" id="UP000663845"/>
    </source>
</evidence>
<evidence type="ECO:0000313" key="9">
    <source>
        <dbReference type="EMBL" id="CAF1194012.1"/>
    </source>
</evidence>
<feature type="domain" description="PARG catalytic Macro" evidence="7">
    <location>
        <begin position="544"/>
        <end position="744"/>
    </location>
</feature>
<dbReference type="PANTHER" id="PTHR12837:SF0">
    <property type="entry name" value="POLY(ADP-RIBOSE) GLYCOHYDROLASE"/>
    <property type="match status" value="1"/>
</dbReference>
<evidence type="ECO:0000256" key="5">
    <source>
        <dbReference type="PIRSR" id="PIRSR607724-2"/>
    </source>
</evidence>
<keyword evidence="6" id="KW-0732">Signal</keyword>
<evidence type="ECO:0000256" key="1">
    <source>
        <dbReference type="ARBA" id="ARBA00009545"/>
    </source>
</evidence>
<dbReference type="EMBL" id="CAJNOG010000354">
    <property type="protein sequence ID" value="CAF1194012.1"/>
    <property type="molecule type" value="Genomic_DNA"/>
</dbReference>
<dbReference type="InterPro" id="IPR048362">
    <property type="entry name" value="PARG_helical"/>
</dbReference>
<dbReference type="Pfam" id="PF05028">
    <property type="entry name" value="PARG_cat_C"/>
    <property type="match status" value="1"/>
</dbReference>
<sequence length="795" mass="91693">MLMNILFVLFIFLISNSYSYNTNPTSYLCTESLTEIPQTLPSCLPGYIIDVENVFYESTVDNSCSGTTLCRVENKNSLQFACNRKRRCNVNIDNLRFHINSTCGTTIRFYTKYRCLPVIQEQNDHLCEPLSSSRRLALGDIKLECQRNYRLHITSALIGISIKKQDELTKNHFKCNKDTQTVCNSYVPNAYRDVCDNPLRPTYDDHCTIKYNERPALKDCPYGMASNFSLVEYLCIPVYYFDMAQRFMRRNDDDQSYDELGNDRSLELYDDGYTGKNVDHKIIRGPRLEQLVNICPHPPYIRNMKEVPPSDNVVFMIKPFRYDQSKPNDYPFSINGPNRYNDVWNEHYVRMPCSPLYVSKKTRQPQWPIFCQLLLQLKQKCDNRSATIDDLKNAIETFAGRSYNIDSLRFLITESFSAEQRSYFMSAVLANICTLALNMDILCSQPPPLLRSGSNRSLTMSQQQAASLLAASFFCLFPFRSDGKAKKEYDHFQNPNFNTLYQRGPKEKIEKLRCILHYFERITAKMPNGVITFQRYSLHHQDSPKWALSEKGIAPMHLTTGKRIEDINCVLQVDFANKYIGGGVLTAGCVQEEIRFSICPEMLVSLLVCEAMEPNECIHLIGCERYSSYKGYSATFQYAGDYVDNKPKDNWGRKWCHLVAIDALYFRDQTTQYHMKNINRELIKAYTGFYTSRQTPDCAYPVATGNWGCGAFNGDKQLKAIIQLIAASQTVRPLIYAAYGDKYLIESFSVVFDHLINQRATVGDLYRYLQEYSKVPSPPSLFEYILRTPAKQLRS</sequence>
<dbReference type="GO" id="GO:1990966">
    <property type="term" value="P:ATP generation from poly-ADP-D-ribose"/>
    <property type="evidence" value="ECO:0007669"/>
    <property type="project" value="TreeGrafter"/>
</dbReference>
<accession>A0A814VR44</accession>
<evidence type="ECO:0000256" key="4">
    <source>
        <dbReference type="PIRSR" id="PIRSR607724-1"/>
    </source>
</evidence>
<organism evidence="9 10">
    <name type="scientific">Adineta steineri</name>
    <dbReference type="NCBI Taxonomy" id="433720"/>
    <lineage>
        <taxon>Eukaryota</taxon>
        <taxon>Metazoa</taxon>
        <taxon>Spiralia</taxon>
        <taxon>Gnathifera</taxon>
        <taxon>Rotifera</taxon>
        <taxon>Eurotatoria</taxon>
        <taxon>Bdelloidea</taxon>
        <taxon>Adinetida</taxon>
        <taxon>Adinetidae</taxon>
        <taxon>Adineta</taxon>
    </lineage>
</organism>
<evidence type="ECO:0000259" key="8">
    <source>
        <dbReference type="Pfam" id="PF20811"/>
    </source>
</evidence>
<feature type="domain" description="PARG helical" evidence="8">
    <location>
        <begin position="417"/>
        <end position="535"/>
    </location>
</feature>
<feature type="active site" evidence="4">
    <location>
        <position position="574"/>
    </location>
</feature>
<dbReference type="AlphaFoldDB" id="A0A814VR44"/>
<feature type="chain" id="PRO_5032927736" description="poly(ADP-ribose) glycohydrolase" evidence="6">
    <location>
        <begin position="20"/>
        <end position="795"/>
    </location>
</feature>
<dbReference type="Proteomes" id="UP000663845">
    <property type="component" value="Unassembled WGS sequence"/>
</dbReference>
<evidence type="ECO:0000256" key="2">
    <source>
        <dbReference type="ARBA" id="ARBA00012255"/>
    </source>
</evidence>
<dbReference type="GO" id="GO:0005634">
    <property type="term" value="C:nucleus"/>
    <property type="evidence" value="ECO:0007669"/>
    <property type="project" value="TreeGrafter"/>
</dbReference>
<feature type="signal peptide" evidence="6">
    <location>
        <begin position="1"/>
        <end position="19"/>
    </location>
</feature>
<dbReference type="EC" id="3.2.1.143" evidence="2"/>
<dbReference type="Pfam" id="PF20811">
    <property type="entry name" value="PARG_cat_N"/>
    <property type="match status" value="1"/>
</dbReference>
<dbReference type="GO" id="GO:0006282">
    <property type="term" value="P:regulation of DNA repair"/>
    <property type="evidence" value="ECO:0007669"/>
    <property type="project" value="InterPro"/>
</dbReference>
<evidence type="ECO:0000256" key="6">
    <source>
        <dbReference type="SAM" id="SignalP"/>
    </source>
</evidence>
<dbReference type="GO" id="GO:0009225">
    <property type="term" value="P:nucleotide-sugar metabolic process"/>
    <property type="evidence" value="ECO:0007669"/>
    <property type="project" value="TreeGrafter"/>
</dbReference>
<dbReference type="GO" id="GO:0004649">
    <property type="term" value="F:poly(ADP-ribose) glycohydrolase activity"/>
    <property type="evidence" value="ECO:0007669"/>
    <property type="project" value="UniProtKB-EC"/>
</dbReference>
<evidence type="ECO:0000259" key="7">
    <source>
        <dbReference type="Pfam" id="PF05028"/>
    </source>
</evidence>
<dbReference type="InterPro" id="IPR043159">
    <property type="entry name" value="Lectin_gal-bd_sf"/>
</dbReference>
<feature type="binding site" evidence="5">
    <location>
        <position position="577"/>
    </location>
    <ligand>
        <name>substrate</name>
    </ligand>
</feature>
<name>A0A814VR44_9BILA</name>
<dbReference type="InterPro" id="IPR007724">
    <property type="entry name" value="Poly_GlycHdrlase"/>
</dbReference>
<reference evidence="9" key="1">
    <citation type="submission" date="2021-02" db="EMBL/GenBank/DDBJ databases">
        <authorList>
            <person name="Nowell W R."/>
        </authorList>
    </citation>
    <scope>NUCLEOTIDE SEQUENCE</scope>
</reference>
<dbReference type="GO" id="GO:0005975">
    <property type="term" value="P:carbohydrate metabolic process"/>
    <property type="evidence" value="ECO:0007669"/>
    <property type="project" value="InterPro"/>
</dbReference>
<feature type="binding site" evidence="5">
    <location>
        <position position="632"/>
    </location>
    <ligand>
        <name>substrate</name>
    </ligand>
</feature>
<evidence type="ECO:0000256" key="3">
    <source>
        <dbReference type="ARBA" id="ARBA00022801"/>
    </source>
</evidence>
<comment type="caution">
    <text evidence="9">The sequence shown here is derived from an EMBL/GenBank/DDBJ whole genome shotgun (WGS) entry which is preliminary data.</text>
</comment>
<dbReference type="GO" id="GO:0005737">
    <property type="term" value="C:cytoplasm"/>
    <property type="evidence" value="ECO:0007669"/>
    <property type="project" value="TreeGrafter"/>
</dbReference>
<dbReference type="CDD" id="cd22823">
    <property type="entry name" value="Gal_Rha_Lectin"/>
    <property type="match status" value="1"/>
</dbReference>
<protein>
    <recommendedName>
        <fullName evidence="2">poly(ADP-ribose) glycohydrolase</fullName>
        <ecNumber evidence="2">3.2.1.143</ecNumber>
    </recommendedName>
</protein>
<dbReference type="PANTHER" id="PTHR12837">
    <property type="entry name" value="POLY ADP-RIBOSE GLYCOHYDROLASE"/>
    <property type="match status" value="1"/>
</dbReference>
<gene>
    <name evidence="9" type="ORF">JYZ213_LOCUS26510</name>
</gene>
<feature type="active site" evidence="4">
    <location>
        <position position="593"/>
    </location>
</feature>
<keyword evidence="3" id="KW-0378">Hydrolase</keyword>
<dbReference type="InterPro" id="IPR046372">
    <property type="entry name" value="PARG_cat_C"/>
</dbReference>
<dbReference type="Gene3D" id="2.60.120.740">
    <property type="match status" value="1"/>
</dbReference>